<dbReference type="Pfam" id="PF14397">
    <property type="entry name" value="ATPgrasp_ST"/>
    <property type="match status" value="1"/>
</dbReference>
<accession>A0A4Q7TTC8</accession>
<dbReference type="SUPFAM" id="SSF56059">
    <property type="entry name" value="Glutathione synthetase ATP-binding domain-like"/>
    <property type="match status" value="1"/>
</dbReference>
<dbReference type="EMBL" id="SGXT01000011">
    <property type="protein sequence ID" value="RZT64256.1"/>
    <property type="molecule type" value="Genomic_DNA"/>
</dbReference>
<reference evidence="2 3" key="1">
    <citation type="journal article" date="2015" name="Stand. Genomic Sci.">
        <title>Genomic Encyclopedia of Bacterial and Archaeal Type Strains, Phase III: the genomes of soil and plant-associated and newly described type strains.</title>
        <authorList>
            <person name="Whitman W.B."/>
            <person name="Woyke T."/>
            <person name="Klenk H.P."/>
            <person name="Zhou Y."/>
            <person name="Lilburn T.G."/>
            <person name="Beck B.J."/>
            <person name="De Vos P."/>
            <person name="Vandamme P."/>
            <person name="Eisen J.A."/>
            <person name="Garrity G."/>
            <person name="Hugenholtz P."/>
            <person name="Kyrpides N.C."/>
        </authorList>
    </citation>
    <scope>NUCLEOTIDE SEQUENCE [LARGE SCALE GENOMIC DNA]</scope>
    <source>
        <strain evidence="2 3">AC4r</strain>
    </source>
</reference>
<evidence type="ECO:0000313" key="3">
    <source>
        <dbReference type="Proteomes" id="UP000292408"/>
    </source>
</evidence>
<dbReference type="Proteomes" id="UP000292408">
    <property type="component" value="Unassembled WGS sequence"/>
</dbReference>
<dbReference type="OrthoDB" id="2077809at2"/>
<dbReference type="InterPro" id="IPR039523">
    <property type="entry name" value="RimK-rel_E_lig_ATP-grasp"/>
</dbReference>
<dbReference type="AlphaFoldDB" id="A0A4Q7TTC8"/>
<comment type="caution">
    <text evidence="2">The sequence shown here is derived from an EMBL/GenBank/DDBJ whole genome shotgun (WGS) entry which is preliminary data.</text>
</comment>
<gene>
    <name evidence="2" type="ORF">EV140_0498</name>
</gene>
<proteinExistence type="predicted"/>
<protein>
    <submittedName>
        <fullName evidence="2">Putative polysaccharide biosynthesis protein</fullName>
    </submittedName>
</protein>
<evidence type="ECO:0000313" key="2">
    <source>
        <dbReference type="EMBL" id="RZT64256.1"/>
    </source>
</evidence>
<feature type="domain" description="Alpha-L-glutamate ligase-related protein ATP-grasp" evidence="1">
    <location>
        <begin position="120"/>
        <end position="317"/>
    </location>
</feature>
<sequence length="353" mass="39890">MRQVGLRLRYLAERALRLNTANLIECARQAKRVSKAPLVIIILDMLWCSVRYEMAFRDYAVWDIRTLSGTERRTWMTHPKAFRLNSTLNAPNSRELLGDKPRFYRDFATEIGREWIDAQHASEEEVSRFLSRHARVMAKPPHGEGGAGIDILDTTDVLADVGTTLQSLREKHQTLLEEVVVQHPDLAALASHSVNTIRLITYRDPRDQFHLIAAVLRIGNQGIIDNFAAGGMFTMLDDDGVALWPAVDKQSNIYAKHPVSGVAIQGFRVPHFREAVELVTHASRRLPTVPYVGWDIAITAERPILIEANHNSSVFQMKPRASGIRTGLLHRYRAAVGPGILDRRSRRRVTTQV</sequence>
<evidence type="ECO:0000259" key="1">
    <source>
        <dbReference type="Pfam" id="PF14397"/>
    </source>
</evidence>
<organism evidence="2 3">
    <name type="scientific">Microcella alkaliphila</name>
    <dbReference type="NCBI Taxonomy" id="279828"/>
    <lineage>
        <taxon>Bacteria</taxon>
        <taxon>Bacillati</taxon>
        <taxon>Actinomycetota</taxon>
        <taxon>Actinomycetes</taxon>
        <taxon>Micrococcales</taxon>
        <taxon>Microbacteriaceae</taxon>
        <taxon>Microcella</taxon>
    </lineage>
</organism>
<name>A0A4Q7TTC8_9MICO</name>
<keyword evidence="3" id="KW-1185">Reference proteome</keyword>